<evidence type="ECO:0000256" key="5">
    <source>
        <dbReference type="SAM" id="Phobius"/>
    </source>
</evidence>
<feature type="transmembrane region" description="Helical" evidence="5">
    <location>
        <begin position="327"/>
        <end position="345"/>
    </location>
</feature>
<gene>
    <name evidence="7" type="ORF">FHS03_004445</name>
</gene>
<dbReference type="InterPro" id="IPR052185">
    <property type="entry name" value="IPC_Synthase-Related"/>
</dbReference>
<feature type="transmembrane region" description="Helical" evidence="5">
    <location>
        <begin position="163"/>
        <end position="187"/>
    </location>
</feature>
<feature type="transmembrane region" description="Helical" evidence="5">
    <location>
        <begin position="269"/>
        <end position="295"/>
    </location>
</feature>
<evidence type="ECO:0000256" key="2">
    <source>
        <dbReference type="ARBA" id="ARBA00022692"/>
    </source>
</evidence>
<evidence type="ECO:0000256" key="1">
    <source>
        <dbReference type="ARBA" id="ARBA00004141"/>
    </source>
</evidence>
<dbReference type="RefSeq" id="WP_183443082.1">
    <property type="nucleotide sequence ID" value="NZ_JACHXD010000015.1"/>
</dbReference>
<name>A0A7W5BDX9_9BURK</name>
<feature type="transmembrane region" description="Helical" evidence="5">
    <location>
        <begin position="101"/>
        <end position="122"/>
    </location>
</feature>
<protein>
    <recommendedName>
        <fullName evidence="6">Inositolphosphotransferase Aur1/Ipt1 domain-containing protein</fullName>
    </recommendedName>
</protein>
<dbReference type="PANTHER" id="PTHR31310:SF7">
    <property type="entry name" value="PA-PHOSPHATASE RELATED-FAMILY PROTEIN DDB_G0268928"/>
    <property type="match status" value="1"/>
</dbReference>
<keyword evidence="3 5" id="KW-1133">Transmembrane helix</keyword>
<dbReference type="AlphaFoldDB" id="A0A7W5BDX9"/>
<dbReference type="InterPro" id="IPR036938">
    <property type="entry name" value="PAP2/HPO_sf"/>
</dbReference>
<dbReference type="PANTHER" id="PTHR31310">
    <property type="match status" value="1"/>
</dbReference>
<comment type="caution">
    <text evidence="7">The sequence shown here is derived from an EMBL/GenBank/DDBJ whole genome shotgun (WGS) entry which is preliminary data.</text>
</comment>
<evidence type="ECO:0000256" key="4">
    <source>
        <dbReference type="ARBA" id="ARBA00023136"/>
    </source>
</evidence>
<comment type="subcellular location">
    <subcellularLocation>
        <location evidence="1">Membrane</location>
        <topology evidence="1">Multi-pass membrane protein</topology>
    </subcellularLocation>
</comment>
<dbReference type="GO" id="GO:0016020">
    <property type="term" value="C:membrane"/>
    <property type="evidence" value="ECO:0007669"/>
    <property type="project" value="UniProtKB-SubCell"/>
</dbReference>
<keyword evidence="2 5" id="KW-0812">Transmembrane</keyword>
<feature type="transmembrane region" description="Helical" evidence="5">
    <location>
        <begin position="61"/>
        <end position="80"/>
    </location>
</feature>
<reference evidence="7 8" key="1">
    <citation type="submission" date="2020-08" db="EMBL/GenBank/DDBJ databases">
        <title>Genomic Encyclopedia of Type Strains, Phase III (KMG-III): the genomes of soil and plant-associated and newly described type strains.</title>
        <authorList>
            <person name="Whitman W."/>
        </authorList>
    </citation>
    <scope>NUCLEOTIDE SEQUENCE [LARGE SCALE GENOMIC DNA]</scope>
    <source>
        <strain evidence="7 8">CECT 8897</strain>
    </source>
</reference>
<dbReference type="InterPro" id="IPR026841">
    <property type="entry name" value="Aur1/Ipt1"/>
</dbReference>
<evidence type="ECO:0000313" key="8">
    <source>
        <dbReference type="Proteomes" id="UP000541535"/>
    </source>
</evidence>
<dbReference type="EMBL" id="JACHXD010000015">
    <property type="protein sequence ID" value="MBB3121367.1"/>
    <property type="molecule type" value="Genomic_DNA"/>
</dbReference>
<dbReference type="SUPFAM" id="SSF48317">
    <property type="entry name" value="Acid phosphatase/Vanadium-dependent haloperoxidase"/>
    <property type="match status" value="1"/>
</dbReference>
<evidence type="ECO:0000313" key="7">
    <source>
        <dbReference type="EMBL" id="MBB3121367.1"/>
    </source>
</evidence>
<feature type="domain" description="Inositolphosphotransferase Aur1/Ipt1" evidence="6">
    <location>
        <begin position="137"/>
        <end position="339"/>
    </location>
</feature>
<feature type="transmembrane region" description="Helical" evidence="5">
    <location>
        <begin position="302"/>
        <end position="321"/>
    </location>
</feature>
<accession>A0A7W5BDX9</accession>
<evidence type="ECO:0000256" key="3">
    <source>
        <dbReference type="ARBA" id="ARBA00022989"/>
    </source>
</evidence>
<dbReference type="Pfam" id="PF14378">
    <property type="entry name" value="PAP2_3"/>
    <property type="match status" value="1"/>
</dbReference>
<keyword evidence="8" id="KW-1185">Reference proteome</keyword>
<keyword evidence="4 5" id="KW-0472">Membrane</keyword>
<feature type="transmembrane region" description="Helical" evidence="5">
    <location>
        <begin position="20"/>
        <end position="41"/>
    </location>
</feature>
<proteinExistence type="predicted"/>
<organism evidence="7 8">
    <name type="scientific">Pseudoduganella violacea</name>
    <dbReference type="NCBI Taxonomy" id="1715466"/>
    <lineage>
        <taxon>Bacteria</taxon>
        <taxon>Pseudomonadati</taxon>
        <taxon>Pseudomonadota</taxon>
        <taxon>Betaproteobacteria</taxon>
        <taxon>Burkholderiales</taxon>
        <taxon>Oxalobacteraceae</taxon>
        <taxon>Telluria group</taxon>
        <taxon>Pseudoduganella</taxon>
    </lineage>
</organism>
<dbReference type="Proteomes" id="UP000541535">
    <property type="component" value="Unassembled WGS sequence"/>
</dbReference>
<sequence>MSAAALRRAVTLGYELRPVLRAHAWLLTIVALHFALALILYHRYPEHYRNTMQAEEFLGSLVIGPICALTAYTLYVMLCVRPAHLLRYLGRHLRMYLTRRRLLFALPVLLMMPLFASAFTIIKAAVPLFQPFAWDSQLSQLDATLHGGIQPWVWLQMLFGHPLLTAVVNLNYHLWFFIMFATLYWMAFSMEHARLRMQFLLSFVLSWVLLGNVLAICFSSVGPCYYALVLGGPDPYAGLLHYLQAADRQIPVLALDVQKLLWNDYKHQIGVSGLSISAMPSMHVASSMLLTLLGWRLNRKAGIALSVFALLILAGSVHLGWHYAVDGYAGALGALLIWLAVGKLLSLQQPAPRRLNLLVGGRVVRSVLQRRLP</sequence>
<evidence type="ECO:0000259" key="6">
    <source>
        <dbReference type="Pfam" id="PF14378"/>
    </source>
</evidence>
<feature type="transmembrane region" description="Helical" evidence="5">
    <location>
        <begin position="199"/>
        <end position="228"/>
    </location>
</feature>